<feature type="compositionally biased region" description="Low complexity" evidence="1">
    <location>
        <begin position="311"/>
        <end position="323"/>
    </location>
</feature>
<evidence type="ECO:0000313" key="2">
    <source>
        <dbReference type="Proteomes" id="UP000694930"/>
    </source>
</evidence>
<evidence type="ECO:0000256" key="1">
    <source>
        <dbReference type="SAM" id="MobiDB-lite"/>
    </source>
</evidence>
<feature type="compositionally biased region" description="Basic and acidic residues" evidence="1">
    <location>
        <begin position="117"/>
        <end position="142"/>
    </location>
</feature>
<dbReference type="Proteomes" id="UP000694930">
    <property type="component" value="Chromosome 11"/>
</dbReference>
<feature type="compositionally biased region" description="Basic residues" evidence="1">
    <location>
        <begin position="373"/>
        <end position="385"/>
    </location>
</feature>
<proteinExistence type="predicted"/>
<evidence type="ECO:0000313" key="3">
    <source>
        <dbReference type="RefSeq" id="XP_027768858.1"/>
    </source>
</evidence>
<feature type="compositionally biased region" description="Polar residues" evidence="1">
    <location>
        <begin position="359"/>
        <end position="372"/>
    </location>
</feature>
<feature type="compositionally biased region" description="Basic and acidic residues" evidence="1">
    <location>
        <begin position="325"/>
        <end position="334"/>
    </location>
</feature>
<feature type="compositionally biased region" description="Basic and acidic residues" evidence="1">
    <location>
        <begin position="52"/>
        <end position="61"/>
    </location>
</feature>
<reference evidence="2" key="1">
    <citation type="journal article" date="2014" name="Nat. Genet.">
        <title>The genome of the stress-tolerant wild tomato species Solanum pennellii.</title>
        <authorList>
            <person name="Bolger A."/>
            <person name="Scossa F."/>
            <person name="Bolger M.E."/>
            <person name="Lanz C."/>
            <person name="Maumus F."/>
            <person name="Tohge T."/>
            <person name="Quesneville H."/>
            <person name="Alseekh S."/>
            <person name="Sorensen I."/>
            <person name="Lichtenstein G."/>
            <person name="Fich E.A."/>
            <person name="Conte M."/>
            <person name="Keller H."/>
            <person name="Schneeberger K."/>
            <person name="Schwacke R."/>
            <person name="Ofner I."/>
            <person name="Vrebalov J."/>
            <person name="Xu Y."/>
            <person name="Osorio S."/>
            <person name="Aflitos S.A."/>
            <person name="Schijlen E."/>
            <person name="Jimenez-Gomez J.M."/>
            <person name="Ryngajllo M."/>
            <person name="Kimura S."/>
            <person name="Kumar R."/>
            <person name="Koenig D."/>
            <person name="Headland L.R."/>
            <person name="Maloof J.N."/>
            <person name="Sinha N."/>
            <person name="van Ham R.C."/>
            <person name="Lankhorst R.K."/>
            <person name="Mao L."/>
            <person name="Vogel A."/>
            <person name="Arsova B."/>
            <person name="Panstruga R."/>
            <person name="Fei Z."/>
            <person name="Rose J.K."/>
            <person name="Zamir D."/>
            <person name="Carrari F."/>
            <person name="Giovannoni J.J."/>
            <person name="Weigel D."/>
            <person name="Usadel B."/>
            <person name="Fernie A.R."/>
        </authorList>
    </citation>
    <scope>NUCLEOTIDE SEQUENCE [LARGE SCALE GENOMIC DNA]</scope>
    <source>
        <strain evidence="2">cv. LA0716</strain>
    </source>
</reference>
<keyword evidence="2" id="KW-1185">Reference proteome</keyword>
<reference evidence="3" key="2">
    <citation type="submission" date="2025-08" db="UniProtKB">
        <authorList>
            <consortium name="RefSeq"/>
        </authorList>
    </citation>
    <scope>IDENTIFICATION</scope>
</reference>
<feature type="compositionally biased region" description="Polar residues" evidence="1">
    <location>
        <begin position="166"/>
        <end position="176"/>
    </location>
</feature>
<keyword evidence="3" id="KW-0418">Kinase</keyword>
<dbReference type="RefSeq" id="XP_027768858.1">
    <property type="nucleotide sequence ID" value="XM_027913057.1"/>
</dbReference>
<dbReference type="GO" id="GO:0016301">
    <property type="term" value="F:kinase activity"/>
    <property type="evidence" value="ECO:0007669"/>
    <property type="project" value="UniProtKB-KW"/>
</dbReference>
<organism evidence="2 3">
    <name type="scientific">Solanum pennellii</name>
    <name type="common">Tomato</name>
    <name type="synonym">Lycopersicon pennellii</name>
    <dbReference type="NCBI Taxonomy" id="28526"/>
    <lineage>
        <taxon>Eukaryota</taxon>
        <taxon>Viridiplantae</taxon>
        <taxon>Streptophyta</taxon>
        <taxon>Embryophyta</taxon>
        <taxon>Tracheophyta</taxon>
        <taxon>Spermatophyta</taxon>
        <taxon>Magnoliopsida</taxon>
        <taxon>eudicotyledons</taxon>
        <taxon>Gunneridae</taxon>
        <taxon>Pentapetalae</taxon>
        <taxon>asterids</taxon>
        <taxon>lamiids</taxon>
        <taxon>Solanales</taxon>
        <taxon>Solanaceae</taxon>
        <taxon>Solanoideae</taxon>
        <taxon>Solaneae</taxon>
        <taxon>Solanum</taxon>
        <taxon>Solanum subgen. Lycopersicon</taxon>
    </lineage>
</organism>
<feature type="compositionally biased region" description="Polar residues" evidence="1">
    <location>
        <begin position="39"/>
        <end position="48"/>
    </location>
</feature>
<feature type="region of interest" description="Disordered" evidence="1">
    <location>
        <begin position="304"/>
        <end position="394"/>
    </location>
</feature>
<accession>A0ABM1UZE0</accession>
<keyword evidence="3" id="KW-0808">Transferase</keyword>
<feature type="region of interest" description="Disordered" evidence="1">
    <location>
        <begin position="39"/>
        <end position="63"/>
    </location>
</feature>
<feature type="region of interest" description="Disordered" evidence="1">
    <location>
        <begin position="92"/>
        <end position="198"/>
    </location>
</feature>
<name>A0ABM1UZE0_SOLPN</name>
<sequence length="492" mass="56066">MAPEPPAVNLRPLDHPHNGLLEKSNLPFVEYPFISLNNSGKSKSQGVMNSELSRREEERNNKNISSESIMCNQDYNLEANYSSQFKLHHNKYSRNTNDPIERNEGGDSGNFANNGREGYKKDNCGQVNKEKNIDEETLREESVEASLTSNLPHNKALVHEQDTFEVESSTNSSFSFNPKDADAQGHGHHQTFKKQAREANQAGNCTNYNSNLNYSNNVNNGHDHENSMGKSLVGIVYKSRGRASSQGKGKMVESDKKQWEQYENIEASNKEQNHQEYQQYNNRQDLYHREFPMISSNFERRSTNVQNANGNVPNLNTSSSNNNKNRKEKEGDKKNKNKNSNKAKEQEDRLSKGKDNREQQQQQGKDNNSRGKQNSKKRHGKLKKGKTQDKRNMQLQPLCGKLLEDHNAQEEDRGSKDQRVVEATNKKIKEYTANSSNIMNFKNQQAIDNAIANCNGKIWLFGMGMLTVWLKIRMSSKLPEISATMSFKNNSP</sequence>
<gene>
    <name evidence="3" type="primary">LOC114074905</name>
</gene>
<feature type="compositionally biased region" description="Basic and acidic residues" evidence="1">
    <location>
        <begin position="342"/>
        <end position="358"/>
    </location>
</feature>
<dbReference type="GeneID" id="114074905"/>
<protein>
    <submittedName>
        <fullName evidence="3">Probable serine/threonine-protein kinase clkA</fullName>
    </submittedName>
</protein>